<sequence length="40" mass="4371">MIKVTKEQIILLHDQLIQETGGSGGIRDEGLLDSALYAPF</sequence>
<reference evidence="1" key="1">
    <citation type="submission" date="2019-11" db="EMBL/GenBank/DDBJ databases">
        <authorList>
            <person name="Feng L."/>
        </authorList>
    </citation>
    <scope>NUCLEOTIDE SEQUENCE</scope>
    <source>
        <strain evidence="1">AcaccaeLFYP115</strain>
    </source>
</reference>
<dbReference type="InterPro" id="IPR053737">
    <property type="entry name" value="Type_II_TA_Toxin"/>
</dbReference>
<accession>A0A6N2TYE0</accession>
<gene>
    <name evidence="1" type="ORF">ACLFYP115_01677</name>
</gene>
<dbReference type="EMBL" id="CACRSQ010000003">
    <property type="protein sequence ID" value="VYT10830.1"/>
    <property type="molecule type" value="Genomic_DNA"/>
</dbReference>
<dbReference type="RefSeq" id="WP_006567346.1">
    <property type="nucleotide sequence ID" value="NZ_BAABZP010000001.1"/>
</dbReference>
<organism evidence="1">
    <name type="scientific">Anaerostipes caccae</name>
    <dbReference type="NCBI Taxonomy" id="105841"/>
    <lineage>
        <taxon>Bacteria</taxon>
        <taxon>Bacillati</taxon>
        <taxon>Bacillota</taxon>
        <taxon>Clostridia</taxon>
        <taxon>Lachnospirales</taxon>
        <taxon>Lachnospiraceae</taxon>
        <taxon>Anaerostipes</taxon>
    </lineage>
</organism>
<name>A0A6N2TYE0_9FIRM</name>
<dbReference type="Gene3D" id="1.20.120.1870">
    <property type="entry name" value="Fic/DOC protein, Fido domain"/>
    <property type="match status" value="1"/>
</dbReference>
<evidence type="ECO:0000313" key="1">
    <source>
        <dbReference type="EMBL" id="VYT10830.1"/>
    </source>
</evidence>
<protein>
    <submittedName>
        <fullName evidence="1">Uncharacterized protein</fullName>
    </submittedName>
</protein>
<proteinExistence type="predicted"/>
<dbReference type="AlphaFoldDB" id="A0A6N2TYE0"/>